<evidence type="ECO:0000256" key="1">
    <source>
        <dbReference type="SAM" id="Coils"/>
    </source>
</evidence>
<dbReference type="EMBL" id="CP041695">
    <property type="protein sequence ID" value="QDP78130.1"/>
    <property type="molecule type" value="Genomic_DNA"/>
</dbReference>
<evidence type="ECO:0000259" key="2">
    <source>
        <dbReference type="Pfam" id="PF23275"/>
    </source>
</evidence>
<evidence type="ECO:0000313" key="3">
    <source>
        <dbReference type="EMBL" id="QDP78130.1"/>
    </source>
</evidence>
<reference evidence="3 4" key="1">
    <citation type="submission" date="2019-07" db="EMBL/GenBank/DDBJ databases">
        <title>Complete Genome Sequence and Methylome Analysis of Nocardia otitidis-caviarum NEB252.</title>
        <authorList>
            <person name="Fomenkov A."/>
            <person name="Anton B.P."/>
            <person name="Vincze T."/>
            <person name="Roberts R.J."/>
        </authorList>
    </citation>
    <scope>NUCLEOTIDE SEQUENCE [LARGE SCALE GENOMIC DNA]</scope>
    <source>
        <strain evidence="3 4">NEB252</strain>
    </source>
</reference>
<sequence length="855" mass="89826">MSESPTPTVSQVRDWQLEQLEQQGSFWTQQASKFQTELDVAYNDIGNSADYLVGKFGNGLRDKSVTVRDTGYRTIGALQAAGTAISNGLEPLRFAQKTVTTLLTAITSGGFLWGEDGTVTLSLAQTANALSGDADSAAIKLAALERQADEYTRALQAGLSGAGAAAQSVVTGIDTAFAELPNAGAAPSVDGNTGADLGTEVAKEGPVSPEAMTRIEQALDQVNLSGDDQAALAAGATVVVPASTLEFTQRLLETAGPEGFAELSEQLRTQGPEGEARAQALGNAVMLLSNEKVVGVGADGTQTPGGYDRLPGDVQQMISTRVSLSGSAPDDNASQYPDMGLPGIANQGAFLSQQGRFLDALAQSDPGYQPGAKLSTELHRQGLHLAWLESHNIQMGPDSGVPLDDSLTDAIEIASRNHEGTTAILTGESGPEILGDGYHPDTAMLSLLQRESSDPNSPLLGAMTDWIPENAHVTVPPEHPDHQAQVDQATQAGRAARGLADIISTTNSADGTNNYQVLLSGKNPDDLGTLDSAGMSPEASKQVAEALQPFVGKLVGMPDDLAGTLGFGNDVGPKDAVRVLSVLSTDPDASQIINGAALAESQRMDKVFVTPGMPGAGDPDIGRYANRMEWAVTEALATEYSERTGEARDDAADKSAKWSAAYTAAQIMTGGFGPGGAAVAAASEPFKLGVFPFDPEQVDPYDPLKYNLRPDQVGQYDPLTAKGSDFSATTFGDLNHRQYTALLELTNQGRIDINDVPPEYKDATGQRFKTYTDYSADIKGQPQEDRTDSAYRVSELLTKAGVDTAKFDTYGQTADRGETVTLKDAIAPLDREESVNNVLAGLAAPQDPKDTWPTG</sequence>
<feature type="coiled-coil region" evidence="1">
    <location>
        <begin position="127"/>
        <end position="154"/>
    </location>
</feature>
<dbReference type="Pfam" id="PF23275">
    <property type="entry name" value="TPR_23"/>
    <property type="match status" value="1"/>
</dbReference>
<gene>
    <name evidence="3" type="ORF">FOH10_04650</name>
</gene>
<proteinExistence type="predicted"/>
<evidence type="ECO:0000313" key="4">
    <source>
        <dbReference type="Proteomes" id="UP000317039"/>
    </source>
</evidence>
<keyword evidence="1" id="KW-0175">Coiled coil</keyword>
<dbReference type="Proteomes" id="UP000317039">
    <property type="component" value="Chromosome"/>
</dbReference>
<dbReference type="GeneID" id="80331681"/>
<dbReference type="InterPro" id="IPR057037">
    <property type="entry name" value="TPR_rep_actino"/>
</dbReference>
<organism evidence="3 4">
    <name type="scientific">Nocardia otitidiscaviarum</name>
    <dbReference type="NCBI Taxonomy" id="1823"/>
    <lineage>
        <taxon>Bacteria</taxon>
        <taxon>Bacillati</taxon>
        <taxon>Actinomycetota</taxon>
        <taxon>Actinomycetes</taxon>
        <taxon>Mycobacteriales</taxon>
        <taxon>Nocardiaceae</taxon>
        <taxon>Nocardia</taxon>
    </lineage>
</organism>
<protein>
    <recommendedName>
        <fullName evidence="2">TPR repeat domain-containing protein</fullName>
    </recommendedName>
</protein>
<accession>A0A516NGV4</accession>
<name>A0A516NGV4_9NOCA</name>
<feature type="domain" description="TPR repeat" evidence="2">
    <location>
        <begin position="222"/>
        <end position="466"/>
    </location>
</feature>
<dbReference type="AlphaFoldDB" id="A0A516NGV4"/>
<dbReference type="RefSeq" id="WP_143979756.1">
    <property type="nucleotide sequence ID" value="NZ_CP041695.1"/>
</dbReference>
<dbReference type="KEGG" id="nod:FOH10_04650"/>